<keyword evidence="2" id="KW-1185">Reference proteome</keyword>
<dbReference type="EMBL" id="DS178292">
    <property type="protein sequence ID" value="EFP84851.1"/>
    <property type="molecule type" value="Genomic_DNA"/>
</dbReference>
<dbReference type="InParanoid" id="E3KKM6"/>
<dbReference type="KEGG" id="pgr:PGTG_10322"/>
<evidence type="ECO:0000313" key="2">
    <source>
        <dbReference type="Proteomes" id="UP000008783"/>
    </source>
</evidence>
<proteinExistence type="predicted"/>
<dbReference type="GeneID" id="10526825"/>
<reference key="1">
    <citation type="submission" date="2007-01" db="EMBL/GenBank/DDBJ databases">
        <title>The Genome Sequence of Puccinia graminis f. sp. tritici Strain CRL 75-36-700-3.</title>
        <authorList>
            <consortium name="The Broad Institute Genome Sequencing Platform"/>
            <person name="Birren B."/>
            <person name="Lander E."/>
            <person name="Galagan J."/>
            <person name="Nusbaum C."/>
            <person name="Devon K."/>
            <person name="Cuomo C."/>
            <person name="Jaffe D."/>
            <person name="Butler J."/>
            <person name="Alvarez P."/>
            <person name="Gnerre S."/>
            <person name="Grabherr M."/>
            <person name="Mauceli E."/>
            <person name="Brockman W."/>
            <person name="Young S."/>
            <person name="LaButti K."/>
            <person name="Sykes S."/>
            <person name="DeCaprio D."/>
            <person name="Crawford M."/>
            <person name="Koehrsen M."/>
            <person name="Engels R."/>
            <person name="Montgomery P."/>
            <person name="Pearson M."/>
            <person name="Howarth C."/>
            <person name="Larson L."/>
            <person name="White J."/>
            <person name="Zeng Q."/>
            <person name="Kodira C."/>
            <person name="Yandava C."/>
            <person name="Alvarado L."/>
            <person name="O'Leary S."/>
            <person name="Szabo L."/>
            <person name="Dean R."/>
            <person name="Schein J."/>
        </authorList>
    </citation>
    <scope>NUCLEOTIDE SEQUENCE</scope>
    <source>
        <strain>CRL 75-36-700-3</strain>
    </source>
</reference>
<dbReference type="AlphaFoldDB" id="E3KKM6"/>
<gene>
    <name evidence="1" type="ORF">PGTG_10322</name>
</gene>
<evidence type="ECO:0000313" key="1">
    <source>
        <dbReference type="EMBL" id="EFP84851.1"/>
    </source>
</evidence>
<protein>
    <submittedName>
        <fullName evidence="1">Uncharacterized protein</fullName>
    </submittedName>
</protein>
<accession>E3KKM6</accession>
<organism evidence="1 2">
    <name type="scientific">Puccinia graminis f. sp. tritici (strain CRL 75-36-700-3 / race SCCL)</name>
    <name type="common">Black stem rust fungus</name>
    <dbReference type="NCBI Taxonomy" id="418459"/>
    <lineage>
        <taxon>Eukaryota</taxon>
        <taxon>Fungi</taxon>
        <taxon>Dikarya</taxon>
        <taxon>Basidiomycota</taxon>
        <taxon>Pucciniomycotina</taxon>
        <taxon>Pucciniomycetes</taxon>
        <taxon>Pucciniales</taxon>
        <taxon>Pucciniaceae</taxon>
        <taxon>Puccinia</taxon>
    </lineage>
</organism>
<dbReference type="RefSeq" id="XP_003329270.1">
    <property type="nucleotide sequence ID" value="XM_003329222.2"/>
</dbReference>
<sequence length="181" mass="20625">MSTRAPQTKGNFMVIRHQCPGSRQAEMHGAQSLRPGPSILERAATSRTPSRRALYRRSLYLTWGKPIRVDRRRLSALPPPTRAAKRFLESGLEYLYRLNNDEAGVTATGKLIGTQKYLYQWIFLVQFCRPQSHVPPPIWSGLARCIKPSAVIRRWWPCSNVGEHRFGSTSSLSFYIAKVLL</sequence>
<dbReference type="Proteomes" id="UP000008783">
    <property type="component" value="Unassembled WGS sequence"/>
</dbReference>
<dbReference type="VEuPathDB" id="FungiDB:PGTG_10322"/>
<dbReference type="HOGENOM" id="CLU_1489696_0_0_1"/>
<reference evidence="2" key="2">
    <citation type="journal article" date="2011" name="Proc. Natl. Acad. Sci. U.S.A.">
        <title>Obligate biotrophy features unraveled by the genomic analysis of rust fungi.</title>
        <authorList>
            <person name="Duplessis S."/>
            <person name="Cuomo C.A."/>
            <person name="Lin Y.-C."/>
            <person name="Aerts A."/>
            <person name="Tisserant E."/>
            <person name="Veneault-Fourrey C."/>
            <person name="Joly D.L."/>
            <person name="Hacquard S."/>
            <person name="Amselem J."/>
            <person name="Cantarel B.L."/>
            <person name="Chiu R."/>
            <person name="Coutinho P.M."/>
            <person name="Feau N."/>
            <person name="Field M."/>
            <person name="Frey P."/>
            <person name="Gelhaye E."/>
            <person name="Goldberg J."/>
            <person name="Grabherr M.G."/>
            <person name="Kodira C.D."/>
            <person name="Kohler A."/>
            <person name="Kuees U."/>
            <person name="Lindquist E.A."/>
            <person name="Lucas S.M."/>
            <person name="Mago R."/>
            <person name="Mauceli E."/>
            <person name="Morin E."/>
            <person name="Murat C."/>
            <person name="Pangilinan J.L."/>
            <person name="Park R."/>
            <person name="Pearson M."/>
            <person name="Quesneville H."/>
            <person name="Rouhier N."/>
            <person name="Sakthikumar S."/>
            <person name="Salamov A.A."/>
            <person name="Schmutz J."/>
            <person name="Selles B."/>
            <person name="Shapiro H."/>
            <person name="Tanguay P."/>
            <person name="Tuskan G.A."/>
            <person name="Henrissat B."/>
            <person name="Van de Peer Y."/>
            <person name="Rouze P."/>
            <person name="Ellis J.G."/>
            <person name="Dodds P.N."/>
            <person name="Schein J.E."/>
            <person name="Zhong S."/>
            <person name="Hamelin R.C."/>
            <person name="Grigoriev I.V."/>
            <person name="Szabo L.J."/>
            <person name="Martin F."/>
        </authorList>
    </citation>
    <scope>NUCLEOTIDE SEQUENCE [LARGE SCALE GENOMIC DNA]</scope>
    <source>
        <strain evidence="2">CRL 75-36-700-3 / race SCCL</strain>
    </source>
</reference>
<name>E3KKM6_PUCGT</name>